<dbReference type="GeneID" id="42002986"/>
<name>A0A507C340_9FUNG</name>
<feature type="repeat" description="WD" evidence="1">
    <location>
        <begin position="389"/>
        <end position="410"/>
    </location>
</feature>
<dbReference type="Gene3D" id="1.25.10.10">
    <property type="entry name" value="Leucine-rich Repeat Variant"/>
    <property type="match status" value="1"/>
</dbReference>
<sequence>MPFRKDLVERRVSFYVGSQPKQPTSNALAEDEQTDGRSNKTRRMQDQRRKSITVKRPLTSSKIREISLSTQWLPVQPLQTLQDQAAANSELANNSSSAHSELANNGSSAHSTSSLILQFGLYQVKYVPFQQKGLKSVIDLPTKKYRGSATVSTLDAKGICLWNNAMSHLVSRVAFASKIRSNREGLQAFSKWTYSSVAECFIVGGDSPDLRVLDLDFVERASIVTNRNILCLLYIESRNEVVAGEIGGIHVYSLIKRISKSKNATFDLRVRLDIRDLRADDWVSNVAYDETLLKLFGMSETGIIIYDMELGIRTHTLKLEPLEVGVSVAFYPPLEYLVTGSRDGRVRVWNSRLKPLHELRGHTHQISSLALMEKTDVSPSSWGTLPVCISSSWDGSIRLWQIETGECLQRIDVGQPVLQMSFMSPDVLVSVTDDAIQHFGIGRHRLFFSQLGSTPTILRRINSLPPRILCATVDGAIRFISPVSGQTLSIGFPSLANVVFTSLEYDPTRRRIYAFSSQSCFVYSVATNPMTIVAELKTSPDHTVFCGVFNSYNQTYFELLSGSRDGKIERLDVDANFQSQRLALAHAGPLSILTFDSTNNHLVSYGSDLAIKIWEPVMSQSKDGISSISGLSLLQVVSLPISLTSRISCLNPATKSIICEIHGHLNVFGLTPENQEKLVLQDHATTLPSKAVDCLSLYGCYASVSEDGAVKVWDHSDGSMVREVQIGAKSQTMCFANERGDLLVGTEQGISIVRCQEYMPPHLIRKILDLGPKDDSLESLFPFSDDADLWHYIEEREVYESSGRVSKVGSSSQWSRPSSATPLSSSSCRLPTRRELQHRRMRETNEAEFINRETAVFRRGQSLGLPNPFTEANPAHSWQINNENPTRDVDTIMVENVELGVSTTDLCVEVDVVSEERPTSAAATISRHSVVQAAFADPEYSLDPTLPTATVSTKIASRVKPRKKMTKEQIAETHKRREALRLALQRQGYNLPNSLALERGVASATTRGRPGYQRPIRAHQDPDAILQWEDEQFEMKPLFNDDLGSEYEEDDGGDTDSSNSSEGTPSEASEDSNKVERRVPVLPPIQAPTTQASISNNEVAPTIAFVVNGRDSTLEPLTKVDQKAAEAYTWDLMKQADLTGKNRDETLHKVTEQSWFPGLGSLAFTLFNIIKVVVQVLLHADKWEDRCEASKALLYLSATFRDDVKDPVREFIQPTLEAMADESTHWKVRATCCAHILAFGIWSAEVIAALIGRLQDSEEKVREIAVKALIKIGINTTDALRATLERLGARHLNPNLDICSTYVPLDILLAKISREKLDHKLDETNPDVERWIRTVPDFSPTGLSRQASYYEHLAGYFFKDDKRQVILPEYLTSSATYRSSARGREDETAGLNAQPLSRPETAYVLSRPGTQSDIVRVMKATGPSRPSTARFSRPGTAFTGCSTSSSRATTAKALSRPTTRENHRPFSPDWSAKYHPSAIERRESGFIM</sequence>
<gene>
    <name evidence="3" type="ORF">SmJEL517_g01761</name>
</gene>
<dbReference type="Gene3D" id="2.130.10.10">
    <property type="entry name" value="YVTN repeat-like/Quinoprotein amine dehydrogenase"/>
    <property type="match status" value="2"/>
</dbReference>
<dbReference type="InterPro" id="IPR016024">
    <property type="entry name" value="ARM-type_fold"/>
</dbReference>
<dbReference type="SUPFAM" id="SSF50978">
    <property type="entry name" value="WD40 repeat-like"/>
    <property type="match status" value="1"/>
</dbReference>
<dbReference type="PANTHER" id="PTHR45532:SF1">
    <property type="entry name" value="WD REPEAT-CONTAINING PROTEIN 97"/>
    <property type="match status" value="1"/>
</dbReference>
<dbReference type="InterPro" id="IPR015943">
    <property type="entry name" value="WD40/YVTN_repeat-like_dom_sf"/>
</dbReference>
<accession>A0A507C340</accession>
<evidence type="ECO:0000256" key="2">
    <source>
        <dbReference type="SAM" id="MobiDB-lite"/>
    </source>
</evidence>
<feature type="compositionally biased region" description="Basic and acidic residues" evidence="2">
    <location>
        <begin position="34"/>
        <end position="49"/>
    </location>
</feature>
<evidence type="ECO:0000256" key="1">
    <source>
        <dbReference type="PROSITE-ProRule" id="PRU00221"/>
    </source>
</evidence>
<feature type="region of interest" description="Disordered" evidence="2">
    <location>
        <begin position="804"/>
        <end position="834"/>
    </location>
</feature>
<feature type="repeat" description="WD" evidence="1">
    <location>
        <begin position="701"/>
        <end position="723"/>
    </location>
</feature>
<feature type="repeat" description="WD" evidence="1">
    <location>
        <begin position="327"/>
        <end position="350"/>
    </location>
</feature>
<feature type="region of interest" description="Disordered" evidence="2">
    <location>
        <begin position="86"/>
        <end position="105"/>
    </location>
</feature>
<dbReference type="Proteomes" id="UP000319731">
    <property type="component" value="Unassembled WGS sequence"/>
</dbReference>
<protein>
    <submittedName>
        <fullName evidence="3">Uncharacterized protein</fullName>
    </submittedName>
</protein>
<dbReference type="InterPro" id="IPR036322">
    <property type="entry name" value="WD40_repeat_dom_sf"/>
</dbReference>
<keyword evidence="1" id="KW-0853">WD repeat</keyword>
<dbReference type="EMBL" id="QEAO01000006">
    <property type="protein sequence ID" value="TPX35930.1"/>
    <property type="molecule type" value="Genomic_DNA"/>
</dbReference>
<dbReference type="SUPFAM" id="SSF48371">
    <property type="entry name" value="ARM repeat"/>
    <property type="match status" value="1"/>
</dbReference>
<feature type="region of interest" description="Disordered" evidence="2">
    <location>
        <begin position="1042"/>
        <end position="1077"/>
    </location>
</feature>
<organism evidence="3 4">
    <name type="scientific">Synchytrium microbalum</name>
    <dbReference type="NCBI Taxonomy" id="1806994"/>
    <lineage>
        <taxon>Eukaryota</taxon>
        <taxon>Fungi</taxon>
        <taxon>Fungi incertae sedis</taxon>
        <taxon>Chytridiomycota</taxon>
        <taxon>Chytridiomycota incertae sedis</taxon>
        <taxon>Chytridiomycetes</taxon>
        <taxon>Synchytriales</taxon>
        <taxon>Synchytriaceae</taxon>
        <taxon>Synchytrium</taxon>
    </lineage>
</organism>
<evidence type="ECO:0000313" key="3">
    <source>
        <dbReference type="EMBL" id="TPX35930.1"/>
    </source>
</evidence>
<dbReference type="RefSeq" id="XP_031026315.1">
    <property type="nucleotide sequence ID" value="XM_031167689.1"/>
</dbReference>
<dbReference type="STRING" id="1806994.A0A507C340"/>
<evidence type="ECO:0000313" key="4">
    <source>
        <dbReference type="Proteomes" id="UP000319731"/>
    </source>
</evidence>
<feature type="compositionally biased region" description="Low complexity" evidence="2">
    <location>
        <begin position="1442"/>
        <end position="1455"/>
    </location>
</feature>
<dbReference type="Pfam" id="PF00400">
    <property type="entry name" value="WD40"/>
    <property type="match status" value="2"/>
</dbReference>
<dbReference type="PROSITE" id="PS50082">
    <property type="entry name" value="WD_REPEATS_2"/>
    <property type="match status" value="4"/>
</dbReference>
<dbReference type="InterPro" id="IPR001680">
    <property type="entry name" value="WD40_rpt"/>
</dbReference>
<dbReference type="InterPro" id="IPR011989">
    <property type="entry name" value="ARM-like"/>
</dbReference>
<feature type="repeat" description="WD" evidence="1">
    <location>
        <begin position="583"/>
        <end position="615"/>
    </location>
</feature>
<feature type="region of interest" description="Disordered" evidence="2">
    <location>
        <begin position="1421"/>
        <end position="1470"/>
    </location>
</feature>
<dbReference type="SMART" id="SM00320">
    <property type="entry name" value="WD40"/>
    <property type="match status" value="6"/>
</dbReference>
<proteinExistence type="predicted"/>
<feature type="compositionally biased region" description="Acidic residues" evidence="2">
    <location>
        <begin position="1043"/>
        <end position="1054"/>
    </location>
</feature>
<keyword evidence="4" id="KW-1185">Reference proteome</keyword>
<dbReference type="OrthoDB" id="6262491at2759"/>
<reference evidence="3 4" key="1">
    <citation type="journal article" date="2019" name="Sci. Rep.">
        <title>Comparative genomics of chytrid fungi reveal insights into the obligate biotrophic and pathogenic lifestyle of Synchytrium endobioticum.</title>
        <authorList>
            <person name="van de Vossenberg B.T.L.H."/>
            <person name="Warris S."/>
            <person name="Nguyen H.D.T."/>
            <person name="van Gent-Pelzer M.P.E."/>
            <person name="Joly D.L."/>
            <person name="van de Geest H.C."/>
            <person name="Bonants P.J.M."/>
            <person name="Smith D.S."/>
            <person name="Levesque C.A."/>
            <person name="van der Lee T.A.J."/>
        </authorList>
    </citation>
    <scope>NUCLEOTIDE SEQUENCE [LARGE SCALE GENOMIC DNA]</scope>
    <source>
        <strain evidence="3 4">JEL517</strain>
    </source>
</reference>
<dbReference type="PANTHER" id="PTHR45532">
    <property type="entry name" value="WD REPEAT-CONTAINING PROTEIN 97"/>
    <property type="match status" value="1"/>
</dbReference>
<feature type="region of interest" description="Disordered" evidence="2">
    <location>
        <begin position="15"/>
        <end position="52"/>
    </location>
</feature>
<feature type="compositionally biased region" description="Low complexity" evidence="2">
    <location>
        <begin position="804"/>
        <end position="830"/>
    </location>
</feature>
<comment type="caution">
    <text evidence="3">The sequence shown here is derived from an EMBL/GenBank/DDBJ whole genome shotgun (WGS) entry which is preliminary data.</text>
</comment>